<evidence type="ECO:0000313" key="2">
    <source>
        <dbReference type="Proteomes" id="UP000002287"/>
    </source>
</evidence>
<name>A4JTU5_BURVG</name>
<dbReference type="KEGG" id="bvi:Bcep1808_6811"/>
<protein>
    <submittedName>
        <fullName evidence="1">Uncharacterized protein</fullName>
    </submittedName>
</protein>
<proteinExistence type="predicted"/>
<gene>
    <name evidence="1" type="ordered locus">Bcep1808_6811</name>
</gene>
<sequence>MQMLVQERVTDSDMASAPSTLFVVREVEIARMAPNRSRIAGIRLPGAIVSIDYHFGWKSWTLRTEPFEQRATDYVRYTLPQAVAAFEKLVGLHLPDIRVIEYGVGLYSAASSTISENPWALRDGGTYEVRHPSNGCKRYSAKIRHDRCMVVPLARNGEPITDAEFDPRLWTIEEWKSLRECPAAAQAQTGLSAGPLGLDTTAAN</sequence>
<dbReference type="EMBL" id="CP000617">
    <property type="protein sequence ID" value="ABO59698.1"/>
    <property type="molecule type" value="Genomic_DNA"/>
</dbReference>
<keyword evidence="1" id="KW-0614">Plasmid</keyword>
<dbReference type="AlphaFoldDB" id="A4JTU5"/>
<evidence type="ECO:0000313" key="1">
    <source>
        <dbReference type="EMBL" id="ABO59698.1"/>
    </source>
</evidence>
<reference evidence="1 2" key="1">
    <citation type="submission" date="2007-03" db="EMBL/GenBank/DDBJ databases">
        <title>Complete sequence of plasmid pBVIE01 of Burkholderia vietnamiensis G4.</title>
        <authorList>
            <consortium name="US DOE Joint Genome Institute"/>
            <person name="Copeland A."/>
            <person name="Lucas S."/>
            <person name="Lapidus A."/>
            <person name="Barry K."/>
            <person name="Detter J.C."/>
            <person name="Glavina del Rio T."/>
            <person name="Hammon N."/>
            <person name="Israni S."/>
            <person name="Dalin E."/>
            <person name="Tice H."/>
            <person name="Pitluck S."/>
            <person name="Chain P."/>
            <person name="Malfatti S."/>
            <person name="Shin M."/>
            <person name="Vergez L."/>
            <person name="Schmutz J."/>
            <person name="Larimer F."/>
            <person name="Land M."/>
            <person name="Hauser L."/>
            <person name="Kyrpides N."/>
            <person name="Tiedje J."/>
            <person name="Richardson P."/>
        </authorList>
    </citation>
    <scope>NUCLEOTIDE SEQUENCE [LARGE SCALE GENOMIC DNA]</scope>
    <source>
        <strain evidence="2">G4 / LMG 22486</strain>
        <plasmid evidence="1 2">pBVIE01</plasmid>
    </source>
</reference>
<accession>A4JTU5</accession>
<geneLocation type="plasmid" evidence="1 2">
    <name>pBVIE01</name>
</geneLocation>
<organism evidence="1 2">
    <name type="scientific">Burkholderia vietnamiensis (strain G4 / LMG 22486)</name>
    <name type="common">Burkholderia cepacia (strain R1808)</name>
    <dbReference type="NCBI Taxonomy" id="269482"/>
    <lineage>
        <taxon>Bacteria</taxon>
        <taxon>Pseudomonadati</taxon>
        <taxon>Pseudomonadota</taxon>
        <taxon>Betaproteobacteria</taxon>
        <taxon>Burkholderiales</taxon>
        <taxon>Burkholderiaceae</taxon>
        <taxon>Burkholderia</taxon>
        <taxon>Burkholderia cepacia complex</taxon>
    </lineage>
</organism>
<dbReference type="HOGENOM" id="CLU_1341180_0_0_4"/>
<dbReference type="Proteomes" id="UP000002287">
    <property type="component" value="Plasmid pBVIE01"/>
</dbReference>